<keyword evidence="6" id="KW-1185">Reference proteome</keyword>
<organism evidence="5 6">
    <name type="scientific">Archangium minus</name>
    <dbReference type="NCBI Taxonomy" id="83450"/>
    <lineage>
        <taxon>Bacteria</taxon>
        <taxon>Pseudomonadati</taxon>
        <taxon>Myxococcota</taxon>
        <taxon>Myxococcia</taxon>
        <taxon>Myxococcales</taxon>
        <taxon>Cystobacterineae</taxon>
        <taxon>Archangiaceae</taxon>
        <taxon>Archangium</taxon>
    </lineage>
</organism>
<dbReference type="RefSeq" id="WP_395809029.1">
    <property type="nucleotide sequence ID" value="NZ_CP043494.1"/>
</dbReference>
<evidence type="ECO:0000256" key="4">
    <source>
        <dbReference type="RuleBase" id="RU361187"/>
    </source>
</evidence>
<reference evidence="5 6" key="1">
    <citation type="submission" date="2019-08" db="EMBL/GenBank/DDBJ databases">
        <title>Archangium and Cystobacter genomes.</title>
        <authorList>
            <person name="Chen I.-C.K."/>
            <person name="Wielgoss S."/>
        </authorList>
    </citation>
    <scope>NUCLEOTIDE SEQUENCE [LARGE SCALE GENOMIC DNA]</scope>
    <source>
        <strain evidence="5 6">Cbm 6</strain>
    </source>
</reference>
<dbReference type="CDD" id="cd08991">
    <property type="entry name" value="GH43_HoAraf43-like"/>
    <property type="match status" value="1"/>
</dbReference>
<evidence type="ECO:0000256" key="1">
    <source>
        <dbReference type="ARBA" id="ARBA00009865"/>
    </source>
</evidence>
<dbReference type="SUPFAM" id="SSF75005">
    <property type="entry name" value="Arabinanase/levansucrase/invertase"/>
    <property type="match status" value="1"/>
</dbReference>
<evidence type="ECO:0000313" key="5">
    <source>
        <dbReference type="EMBL" id="WNG50218.1"/>
    </source>
</evidence>
<dbReference type="InterPro" id="IPR023296">
    <property type="entry name" value="Glyco_hydro_beta-prop_sf"/>
</dbReference>
<dbReference type="InterPro" id="IPR006710">
    <property type="entry name" value="Glyco_hydro_43"/>
</dbReference>
<accession>A0ABY9X486</accession>
<name>A0ABY9X486_9BACT</name>
<evidence type="ECO:0000313" key="6">
    <source>
        <dbReference type="Proteomes" id="UP001611383"/>
    </source>
</evidence>
<evidence type="ECO:0000256" key="3">
    <source>
        <dbReference type="ARBA" id="ARBA00023295"/>
    </source>
</evidence>
<dbReference type="EMBL" id="CP043494">
    <property type="protein sequence ID" value="WNG50218.1"/>
    <property type="molecule type" value="Genomic_DNA"/>
</dbReference>
<sequence length="320" mass="35699">MTSIRYSNPVHDAYFADPFVLRVGEGYVAYGTGRVVDGRAFEVLTSLDLVTWRSVGGALELLPKEAGSDYWAPEVAEADGRWWMYYSVGHGDAGHHLRVAVADHPTGPFIDQGVNLTPDERFAIDASPFRDEDGTWYLFHARDVLEGDRVGTMLAVDVLDGMTRLRGQSRTILRPSGDWQVFLRERKMYGQVYDWHTLEGPFVRKYEGRYYCFYSGGNWLEPTYGVAYAVADHPLGPWVEPDGVPPLLRTVPDKVIGPGHNCVVSGPDGLDVIVYHAWDPGRTARRMCIDPLMWGQDGPRVLGPSFTPTQIPRASQHSAA</sequence>
<protein>
    <submittedName>
        <fullName evidence="5">Family 43 glycosylhydrolase</fullName>
    </submittedName>
</protein>
<dbReference type="Gene3D" id="2.115.10.20">
    <property type="entry name" value="Glycosyl hydrolase domain, family 43"/>
    <property type="match status" value="1"/>
</dbReference>
<dbReference type="PANTHER" id="PTHR42812:SF5">
    <property type="entry name" value="ENDO-ARABINASE"/>
    <property type="match status" value="1"/>
</dbReference>
<dbReference type="Pfam" id="PF04616">
    <property type="entry name" value="Glyco_hydro_43"/>
    <property type="match status" value="1"/>
</dbReference>
<comment type="similarity">
    <text evidence="1 4">Belongs to the glycosyl hydrolase 43 family.</text>
</comment>
<dbReference type="InterPro" id="IPR051795">
    <property type="entry name" value="Glycosyl_Hydrlase_43"/>
</dbReference>
<keyword evidence="2 4" id="KW-0378">Hydrolase</keyword>
<dbReference type="Proteomes" id="UP001611383">
    <property type="component" value="Chromosome"/>
</dbReference>
<keyword evidence="3 4" id="KW-0326">Glycosidase</keyword>
<gene>
    <name evidence="5" type="ORF">F0U60_43385</name>
</gene>
<evidence type="ECO:0000256" key="2">
    <source>
        <dbReference type="ARBA" id="ARBA00022801"/>
    </source>
</evidence>
<proteinExistence type="inferred from homology"/>
<dbReference type="PANTHER" id="PTHR42812">
    <property type="entry name" value="BETA-XYLOSIDASE"/>
    <property type="match status" value="1"/>
</dbReference>